<protein>
    <submittedName>
        <fullName evidence="2 3">Uncharacterized protein</fullName>
    </submittedName>
</protein>
<dbReference type="HOGENOM" id="CLU_1983656_0_0_1"/>
<reference evidence="3" key="3">
    <citation type="submission" date="2015-06" db="UniProtKB">
        <authorList>
            <consortium name="EnsemblMetazoa"/>
        </authorList>
    </citation>
    <scope>IDENTIFICATION</scope>
</reference>
<name>R7UPX4_CAPTE</name>
<dbReference type="EMBL" id="AMQN01021681">
    <property type="status" value="NOT_ANNOTATED_CDS"/>
    <property type="molecule type" value="Genomic_DNA"/>
</dbReference>
<feature type="region of interest" description="Disordered" evidence="1">
    <location>
        <begin position="15"/>
        <end position="64"/>
    </location>
</feature>
<organism evidence="2">
    <name type="scientific">Capitella teleta</name>
    <name type="common">Polychaete worm</name>
    <dbReference type="NCBI Taxonomy" id="283909"/>
    <lineage>
        <taxon>Eukaryota</taxon>
        <taxon>Metazoa</taxon>
        <taxon>Spiralia</taxon>
        <taxon>Lophotrochozoa</taxon>
        <taxon>Annelida</taxon>
        <taxon>Polychaeta</taxon>
        <taxon>Sedentaria</taxon>
        <taxon>Scolecida</taxon>
        <taxon>Capitellidae</taxon>
        <taxon>Capitella</taxon>
    </lineage>
</organism>
<evidence type="ECO:0000256" key="1">
    <source>
        <dbReference type="SAM" id="MobiDB-lite"/>
    </source>
</evidence>
<dbReference type="EnsemblMetazoa" id="CapteT225170">
    <property type="protein sequence ID" value="CapteP225170"/>
    <property type="gene ID" value="CapteG225170"/>
</dbReference>
<dbReference type="EMBL" id="KB298984">
    <property type="protein sequence ID" value="ELU08544.1"/>
    <property type="molecule type" value="Genomic_DNA"/>
</dbReference>
<gene>
    <name evidence="2" type="ORF">CAPTEDRAFT_225170</name>
</gene>
<dbReference type="Proteomes" id="UP000014760">
    <property type="component" value="Unassembled WGS sequence"/>
</dbReference>
<evidence type="ECO:0000313" key="4">
    <source>
        <dbReference type="Proteomes" id="UP000014760"/>
    </source>
</evidence>
<keyword evidence="4" id="KW-1185">Reference proteome</keyword>
<evidence type="ECO:0000313" key="3">
    <source>
        <dbReference type="EnsemblMetazoa" id="CapteP225170"/>
    </source>
</evidence>
<reference evidence="2 4" key="2">
    <citation type="journal article" date="2013" name="Nature">
        <title>Insights into bilaterian evolution from three spiralian genomes.</title>
        <authorList>
            <person name="Simakov O."/>
            <person name="Marletaz F."/>
            <person name="Cho S.J."/>
            <person name="Edsinger-Gonzales E."/>
            <person name="Havlak P."/>
            <person name="Hellsten U."/>
            <person name="Kuo D.H."/>
            <person name="Larsson T."/>
            <person name="Lv J."/>
            <person name="Arendt D."/>
            <person name="Savage R."/>
            <person name="Osoegawa K."/>
            <person name="de Jong P."/>
            <person name="Grimwood J."/>
            <person name="Chapman J.A."/>
            <person name="Shapiro H."/>
            <person name="Aerts A."/>
            <person name="Otillar R.P."/>
            <person name="Terry A.Y."/>
            <person name="Boore J.L."/>
            <person name="Grigoriev I.V."/>
            <person name="Lindberg D.R."/>
            <person name="Seaver E.C."/>
            <person name="Weisblat D.A."/>
            <person name="Putnam N.H."/>
            <person name="Rokhsar D.S."/>
        </authorList>
    </citation>
    <scope>NUCLEOTIDE SEQUENCE</scope>
    <source>
        <strain evidence="2 4">I ESC-2004</strain>
    </source>
</reference>
<proteinExistence type="predicted"/>
<accession>R7UPX4</accession>
<sequence>MRVRLNPACDELGMVVDRPLRKQQKKDPKSQSKASEAVIEHAFVNEPPSISQPGSSENTAPSKQCAKAVKFTSAHMPLHVFNDAHDRQSLRPHFSCHLSQQSGTIEMGVHSAQSGDAHELAMLRFE</sequence>
<dbReference type="AlphaFoldDB" id="R7UPX4"/>
<feature type="compositionally biased region" description="Polar residues" evidence="1">
    <location>
        <begin position="48"/>
        <end position="62"/>
    </location>
</feature>
<dbReference type="EMBL" id="AMQN01021682">
    <property type="status" value="NOT_ANNOTATED_CDS"/>
    <property type="molecule type" value="Genomic_DNA"/>
</dbReference>
<evidence type="ECO:0000313" key="2">
    <source>
        <dbReference type="EMBL" id="ELU08544.1"/>
    </source>
</evidence>
<reference evidence="4" key="1">
    <citation type="submission" date="2012-12" db="EMBL/GenBank/DDBJ databases">
        <authorList>
            <person name="Hellsten U."/>
            <person name="Grimwood J."/>
            <person name="Chapman J.A."/>
            <person name="Shapiro H."/>
            <person name="Aerts A."/>
            <person name="Otillar R.P."/>
            <person name="Terry A.Y."/>
            <person name="Boore J.L."/>
            <person name="Simakov O."/>
            <person name="Marletaz F."/>
            <person name="Cho S.-J."/>
            <person name="Edsinger-Gonzales E."/>
            <person name="Havlak P."/>
            <person name="Kuo D.-H."/>
            <person name="Larsson T."/>
            <person name="Lv J."/>
            <person name="Arendt D."/>
            <person name="Savage R."/>
            <person name="Osoegawa K."/>
            <person name="de Jong P."/>
            <person name="Lindberg D.R."/>
            <person name="Seaver E.C."/>
            <person name="Weisblat D.A."/>
            <person name="Putnam N.H."/>
            <person name="Grigoriev I.V."/>
            <person name="Rokhsar D.S."/>
        </authorList>
    </citation>
    <scope>NUCLEOTIDE SEQUENCE</scope>
    <source>
        <strain evidence="4">I ESC-2004</strain>
    </source>
</reference>